<protein>
    <submittedName>
        <fullName evidence="6">Ribosomal-protein-alanine N-acetyltransferase</fullName>
    </submittedName>
</protein>
<evidence type="ECO:0000256" key="3">
    <source>
        <dbReference type="ARBA" id="ARBA00022679"/>
    </source>
</evidence>
<dbReference type="Pfam" id="PF00583">
    <property type="entry name" value="Acetyltransf_1"/>
    <property type="match status" value="1"/>
</dbReference>
<dbReference type="AlphaFoldDB" id="A0A519BAT8"/>
<dbReference type="EMBL" id="SGBD01000003">
    <property type="protein sequence ID" value="RZD14402.1"/>
    <property type="molecule type" value="Genomic_DNA"/>
</dbReference>
<keyword evidence="2" id="KW-0963">Cytoplasm</keyword>
<dbReference type="PANTHER" id="PTHR43420">
    <property type="entry name" value="ACETYLTRANSFERASE"/>
    <property type="match status" value="1"/>
</dbReference>
<dbReference type="SUPFAM" id="SSF55729">
    <property type="entry name" value="Acyl-CoA N-acyltransferases (Nat)"/>
    <property type="match status" value="1"/>
</dbReference>
<evidence type="ECO:0000313" key="6">
    <source>
        <dbReference type="EMBL" id="RZD14402.1"/>
    </source>
</evidence>
<dbReference type="InterPro" id="IPR016181">
    <property type="entry name" value="Acyl_CoA_acyltransferase"/>
</dbReference>
<keyword evidence="4" id="KW-0012">Acyltransferase</keyword>
<dbReference type="Proteomes" id="UP000320813">
    <property type="component" value="Unassembled WGS sequence"/>
</dbReference>
<name>A0A519BAT8_9DELT</name>
<dbReference type="InterPro" id="IPR006464">
    <property type="entry name" value="AcTrfase_RimI/Ard1"/>
</dbReference>
<dbReference type="PROSITE" id="PS51186">
    <property type="entry name" value="GNAT"/>
    <property type="match status" value="1"/>
</dbReference>
<gene>
    <name evidence="6" type="primary">rimI</name>
    <name evidence="6" type="ORF">EVJ47_06985</name>
</gene>
<accession>A0A519BAT8</accession>
<reference evidence="6 7" key="1">
    <citation type="submission" date="2019-01" db="EMBL/GenBank/DDBJ databases">
        <title>Insights into ecological role of a new deltaproteobacterial order Candidatus Sinidesulfobacterales (Sva0485) by metagenomics and metatranscriptomics.</title>
        <authorList>
            <person name="Tan S."/>
            <person name="Liu J."/>
            <person name="Fang Y."/>
            <person name="Hedlund B.P."/>
            <person name="Lian Z.H."/>
            <person name="Huang L.Y."/>
            <person name="Li J.T."/>
            <person name="Huang L.N."/>
            <person name="Li W.J."/>
            <person name="Jiang H.C."/>
            <person name="Dong H.L."/>
            <person name="Shu W.S."/>
        </authorList>
    </citation>
    <scope>NUCLEOTIDE SEQUENCE [LARGE SCALE GENOMIC DNA]</scope>
    <source>
        <strain evidence="6">AP3</strain>
    </source>
</reference>
<proteinExistence type="inferred from homology"/>
<dbReference type="PANTHER" id="PTHR43420:SF44">
    <property type="entry name" value="ACETYLTRANSFERASE YPEA"/>
    <property type="match status" value="1"/>
</dbReference>
<evidence type="ECO:0000256" key="2">
    <source>
        <dbReference type="ARBA" id="ARBA00022490"/>
    </source>
</evidence>
<comment type="caution">
    <text evidence="6">The sequence shown here is derived from an EMBL/GenBank/DDBJ whole genome shotgun (WGS) entry which is preliminary data.</text>
</comment>
<evidence type="ECO:0000256" key="4">
    <source>
        <dbReference type="ARBA" id="ARBA00023315"/>
    </source>
</evidence>
<dbReference type="InterPro" id="IPR050680">
    <property type="entry name" value="YpeA/RimI_acetyltransf"/>
</dbReference>
<dbReference type="GO" id="GO:0008080">
    <property type="term" value="F:N-acetyltransferase activity"/>
    <property type="evidence" value="ECO:0007669"/>
    <property type="project" value="InterPro"/>
</dbReference>
<dbReference type="InterPro" id="IPR000182">
    <property type="entry name" value="GNAT_dom"/>
</dbReference>
<dbReference type="NCBIfam" id="TIGR01575">
    <property type="entry name" value="rimI"/>
    <property type="match status" value="1"/>
</dbReference>
<evidence type="ECO:0000256" key="1">
    <source>
        <dbReference type="ARBA" id="ARBA00005395"/>
    </source>
</evidence>
<keyword evidence="3 6" id="KW-0808">Transferase</keyword>
<evidence type="ECO:0000313" key="7">
    <source>
        <dbReference type="Proteomes" id="UP000320813"/>
    </source>
</evidence>
<dbReference type="Gene3D" id="3.40.630.30">
    <property type="match status" value="1"/>
</dbReference>
<sequence>MLEDMQLNCVNLKDIINPAPPLSEGLDKNEEQNKAGLNRTAETTPDSQPILDYTIKEMFNIHMQASQTIWDKKMFDDEFKRQGSGFIVCYTNDEYKKSDKTVSKAFIHAGNTDDNINLSLKSKIIAFFIFYTVLDEMHILDITVAKNEQSKGIGTFMLNYILKKYIDLGIKYFYLEVRVSNARAINLYKKFGFKIFMLRKGYYDDNKEDALCMVKEAV</sequence>
<organism evidence="6 7">
    <name type="scientific">Candidatus Acidulodesulfobacterium ferriphilum</name>
    <dbReference type="NCBI Taxonomy" id="2597223"/>
    <lineage>
        <taxon>Bacteria</taxon>
        <taxon>Deltaproteobacteria</taxon>
        <taxon>Candidatus Acidulodesulfobacterales</taxon>
        <taxon>Candidatus Acidulodesulfobacterium</taxon>
    </lineage>
</organism>
<comment type="similarity">
    <text evidence="1">Belongs to the acetyltransferase family. RimI subfamily.</text>
</comment>
<evidence type="ECO:0000259" key="5">
    <source>
        <dbReference type="PROSITE" id="PS51186"/>
    </source>
</evidence>
<feature type="domain" description="N-acetyltransferase" evidence="5">
    <location>
        <begin position="74"/>
        <end position="218"/>
    </location>
</feature>